<dbReference type="AlphaFoldDB" id="A0A9N7Y744"/>
<proteinExistence type="predicted"/>
<protein>
    <submittedName>
        <fullName evidence="2">Uncharacterized protein</fullName>
    </submittedName>
</protein>
<feature type="compositionally biased region" description="Gly residues" evidence="1">
    <location>
        <begin position="26"/>
        <end position="43"/>
    </location>
</feature>
<organism evidence="2 3">
    <name type="scientific">Pleuronectes platessa</name>
    <name type="common">European plaice</name>
    <dbReference type="NCBI Taxonomy" id="8262"/>
    <lineage>
        <taxon>Eukaryota</taxon>
        <taxon>Metazoa</taxon>
        <taxon>Chordata</taxon>
        <taxon>Craniata</taxon>
        <taxon>Vertebrata</taxon>
        <taxon>Euteleostomi</taxon>
        <taxon>Actinopterygii</taxon>
        <taxon>Neopterygii</taxon>
        <taxon>Teleostei</taxon>
        <taxon>Neoteleostei</taxon>
        <taxon>Acanthomorphata</taxon>
        <taxon>Carangaria</taxon>
        <taxon>Pleuronectiformes</taxon>
        <taxon>Pleuronectoidei</taxon>
        <taxon>Pleuronectidae</taxon>
        <taxon>Pleuronectes</taxon>
    </lineage>
</organism>
<comment type="caution">
    <text evidence="2">The sequence shown here is derived from an EMBL/GenBank/DDBJ whole genome shotgun (WGS) entry which is preliminary data.</text>
</comment>
<feature type="region of interest" description="Disordered" evidence="1">
    <location>
        <begin position="16"/>
        <end position="46"/>
    </location>
</feature>
<dbReference type="Proteomes" id="UP001153269">
    <property type="component" value="Unassembled WGS sequence"/>
</dbReference>
<keyword evidence="3" id="KW-1185">Reference proteome</keyword>
<reference evidence="2" key="1">
    <citation type="submission" date="2020-03" db="EMBL/GenBank/DDBJ databases">
        <authorList>
            <person name="Weist P."/>
        </authorList>
    </citation>
    <scope>NUCLEOTIDE SEQUENCE</scope>
</reference>
<evidence type="ECO:0000313" key="2">
    <source>
        <dbReference type="EMBL" id="CAB1415082.1"/>
    </source>
</evidence>
<evidence type="ECO:0000313" key="3">
    <source>
        <dbReference type="Proteomes" id="UP001153269"/>
    </source>
</evidence>
<evidence type="ECO:0000256" key="1">
    <source>
        <dbReference type="SAM" id="MobiDB-lite"/>
    </source>
</evidence>
<dbReference type="EMBL" id="CADEAL010000136">
    <property type="protein sequence ID" value="CAB1415082.1"/>
    <property type="molecule type" value="Genomic_DNA"/>
</dbReference>
<name>A0A9N7Y744_PLEPL</name>
<sequence length="160" mass="17443">MPGEDTICLVKLLEAGEEEEEEEKGGQGVTKGQGERGGGGRCSEGGPAEVEAKVRWVIYHHSDTMLFIQQLTTTKNCGEQSSETFTCFSLLHYCTRREGPGLSSFLSHKRPLCFPPLCFLRCHPTPFLNTPVVHSLPLPGAFLADPGQLRSPSVHGLCES</sequence>
<gene>
    <name evidence="2" type="ORF">PLEPLA_LOCUS2795</name>
</gene>
<accession>A0A9N7Y744</accession>